<sequence length="153" mass="17156">MHFTKDGWSCLKKQFCILVTTILTLFTCCSSPESPEFEFMRDVKVELSYEDFQAQPNYSGSVRLLIGGGLTVILYSNLSTGFSWSGLAQISNRTVLMQIDHKRLPPTSDRAGAGGQEVWTFKTLKRGSSTIYLEYSQPWEGGIKAARTFHLTV</sequence>
<accession>X1U8X6</accession>
<dbReference type="AlphaFoldDB" id="X1U8X6"/>
<protein>
    <recommendedName>
        <fullName evidence="3">Proteinase inhibitor I42 chagasin domain-containing protein</fullName>
    </recommendedName>
</protein>
<comment type="caution">
    <text evidence="4">The sequence shown here is derived from an EMBL/GenBank/DDBJ whole genome shotgun (WGS) entry which is preliminary data.</text>
</comment>
<dbReference type="PANTHER" id="PTHR36530:SF1">
    <property type="entry name" value="AMOEBIASIN-1"/>
    <property type="match status" value="1"/>
</dbReference>
<dbReference type="EMBL" id="BARW01031185">
    <property type="protein sequence ID" value="GAJ13939.1"/>
    <property type="molecule type" value="Genomic_DNA"/>
</dbReference>
<dbReference type="PANTHER" id="PTHR36530">
    <property type="entry name" value="INHIBITOR OF CYSTEINE PEPTIDASE"/>
    <property type="match status" value="1"/>
</dbReference>
<gene>
    <name evidence="4" type="ORF">S12H4_49669</name>
</gene>
<keyword evidence="1" id="KW-0646">Protease inhibitor</keyword>
<feature type="domain" description="Proteinase inhibitor I42 chagasin" evidence="3">
    <location>
        <begin position="69"/>
        <end position="153"/>
    </location>
</feature>
<evidence type="ECO:0000256" key="2">
    <source>
        <dbReference type="ARBA" id="ARBA00022704"/>
    </source>
</evidence>
<keyword evidence="2" id="KW-0789">Thiol protease inhibitor</keyword>
<proteinExistence type="predicted"/>
<evidence type="ECO:0000313" key="4">
    <source>
        <dbReference type="EMBL" id="GAJ13939.1"/>
    </source>
</evidence>
<evidence type="ECO:0000259" key="3">
    <source>
        <dbReference type="Pfam" id="PF09394"/>
    </source>
</evidence>
<organism evidence="4">
    <name type="scientific">marine sediment metagenome</name>
    <dbReference type="NCBI Taxonomy" id="412755"/>
    <lineage>
        <taxon>unclassified sequences</taxon>
        <taxon>metagenomes</taxon>
        <taxon>ecological metagenomes</taxon>
    </lineage>
</organism>
<dbReference type="Gene3D" id="2.60.40.2020">
    <property type="match status" value="1"/>
</dbReference>
<dbReference type="InterPro" id="IPR052781">
    <property type="entry name" value="Cys_protease_inhibitor_I42"/>
</dbReference>
<dbReference type="InterPro" id="IPR018990">
    <property type="entry name" value="Prot_inh_I42_chagasin"/>
</dbReference>
<dbReference type="InterPro" id="IPR036331">
    <property type="entry name" value="Chagasin-like_sf"/>
</dbReference>
<evidence type="ECO:0000256" key="1">
    <source>
        <dbReference type="ARBA" id="ARBA00022690"/>
    </source>
</evidence>
<dbReference type="Pfam" id="PF09394">
    <property type="entry name" value="Inhibitor_I42"/>
    <property type="match status" value="1"/>
</dbReference>
<name>X1U8X6_9ZZZZ</name>
<reference evidence="4" key="1">
    <citation type="journal article" date="2014" name="Front. Microbiol.">
        <title>High frequency of phylogenetically diverse reductive dehalogenase-homologous genes in deep subseafloor sedimentary metagenomes.</title>
        <authorList>
            <person name="Kawai M."/>
            <person name="Futagami T."/>
            <person name="Toyoda A."/>
            <person name="Takaki Y."/>
            <person name="Nishi S."/>
            <person name="Hori S."/>
            <person name="Arai W."/>
            <person name="Tsubouchi T."/>
            <person name="Morono Y."/>
            <person name="Uchiyama I."/>
            <person name="Ito T."/>
            <person name="Fujiyama A."/>
            <person name="Inagaki F."/>
            <person name="Takami H."/>
        </authorList>
    </citation>
    <scope>NUCLEOTIDE SEQUENCE</scope>
    <source>
        <strain evidence="4">Expedition CK06-06</strain>
    </source>
</reference>
<feature type="non-terminal residue" evidence="4">
    <location>
        <position position="153"/>
    </location>
</feature>
<dbReference type="SUPFAM" id="SSF141066">
    <property type="entry name" value="ICP-like"/>
    <property type="match status" value="1"/>
</dbReference>
<dbReference type="GO" id="GO:0004869">
    <property type="term" value="F:cysteine-type endopeptidase inhibitor activity"/>
    <property type="evidence" value="ECO:0007669"/>
    <property type="project" value="UniProtKB-KW"/>
</dbReference>